<dbReference type="PROSITE" id="PS50113">
    <property type="entry name" value="PAC"/>
    <property type="match status" value="1"/>
</dbReference>
<dbReference type="InterPro" id="IPR000700">
    <property type="entry name" value="PAS-assoc_C"/>
</dbReference>
<evidence type="ECO:0000256" key="2">
    <source>
        <dbReference type="ARBA" id="ARBA00012438"/>
    </source>
</evidence>
<dbReference type="Pfam" id="PF08447">
    <property type="entry name" value="PAS_3"/>
    <property type="match status" value="1"/>
</dbReference>
<feature type="domain" description="PAC" evidence="8">
    <location>
        <begin position="158"/>
        <end position="209"/>
    </location>
</feature>
<dbReference type="NCBIfam" id="TIGR00229">
    <property type="entry name" value="sensory_box"/>
    <property type="match status" value="1"/>
</dbReference>
<dbReference type="OrthoDB" id="3369at2157"/>
<dbReference type="InterPro" id="IPR000014">
    <property type="entry name" value="PAS"/>
</dbReference>
<gene>
    <name evidence="9" type="ORF">AUR64_14530</name>
</gene>
<dbReference type="PANTHER" id="PTHR43304:SF1">
    <property type="entry name" value="PAC DOMAIN-CONTAINING PROTEIN"/>
    <property type="match status" value="1"/>
</dbReference>
<dbReference type="PANTHER" id="PTHR43304">
    <property type="entry name" value="PHYTOCHROME-LIKE PROTEIN CPH1"/>
    <property type="match status" value="1"/>
</dbReference>
<evidence type="ECO:0000259" key="8">
    <source>
        <dbReference type="PROSITE" id="PS50113"/>
    </source>
</evidence>
<dbReference type="InterPro" id="IPR004358">
    <property type="entry name" value="Sig_transdc_His_kin-like_C"/>
</dbReference>
<comment type="catalytic activity">
    <reaction evidence="1">
        <text>ATP + protein L-histidine = ADP + protein N-phospho-L-histidine.</text>
        <dbReference type="EC" id="2.7.13.3"/>
    </reaction>
</comment>
<dbReference type="InterPro" id="IPR052162">
    <property type="entry name" value="Sensor_kinase/Photoreceptor"/>
</dbReference>
<dbReference type="Gene3D" id="3.30.450.20">
    <property type="entry name" value="PAS domain"/>
    <property type="match status" value="1"/>
</dbReference>
<dbReference type="SUPFAM" id="SSF55874">
    <property type="entry name" value="ATPase domain of HSP90 chaperone/DNA topoisomerase II/histidine kinase"/>
    <property type="match status" value="1"/>
</dbReference>
<evidence type="ECO:0000256" key="4">
    <source>
        <dbReference type="ARBA" id="ARBA00022679"/>
    </source>
</evidence>
<dbReference type="InterPro" id="IPR035965">
    <property type="entry name" value="PAS-like_dom_sf"/>
</dbReference>
<dbReference type="InterPro" id="IPR036890">
    <property type="entry name" value="HATPase_C_sf"/>
</dbReference>
<keyword evidence="4" id="KW-0808">Transferase</keyword>
<evidence type="ECO:0000259" key="7">
    <source>
        <dbReference type="PROSITE" id="PS50112"/>
    </source>
</evidence>
<keyword evidence="5" id="KW-0418">Kinase</keyword>
<evidence type="ECO:0000256" key="1">
    <source>
        <dbReference type="ARBA" id="ARBA00000085"/>
    </source>
</evidence>
<dbReference type="Proteomes" id="UP000054387">
    <property type="component" value="Unassembled WGS sequence"/>
</dbReference>
<name>A0A0W1R7C0_9EURY</name>
<dbReference type="GO" id="GO:0000155">
    <property type="term" value="F:phosphorelay sensor kinase activity"/>
    <property type="evidence" value="ECO:0007669"/>
    <property type="project" value="InterPro"/>
</dbReference>
<organism evidence="9 10">
    <name type="scientific">Haloprofundus marisrubri</name>
    <dbReference type="NCBI Taxonomy" id="1514971"/>
    <lineage>
        <taxon>Archaea</taxon>
        <taxon>Methanobacteriati</taxon>
        <taxon>Methanobacteriota</taxon>
        <taxon>Stenosarchaea group</taxon>
        <taxon>Halobacteria</taxon>
        <taxon>Halobacteriales</taxon>
        <taxon>Haloferacaceae</taxon>
        <taxon>Haloprofundus</taxon>
    </lineage>
</organism>
<dbReference type="Pfam" id="PF02518">
    <property type="entry name" value="HATPase_c"/>
    <property type="match status" value="1"/>
</dbReference>
<protein>
    <recommendedName>
        <fullName evidence="2">histidine kinase</fullName>
        <ecNumber evidence="2">2.7.13.3</ecNumber>
    </recommendedName>
</protein>
<accession>A0A0W1R7C0</accession>
<comment type="caution">
    <text evidence="9">The sequence shown here is derived from an EMBL/GenBank/DDBJ whole genome shotgun (WGS) entry which is preliminary data.</text>
</comment>
<dbReference type="SMART" id="SM00091">
    <property type="entry name" value="PAS"/>
    <property type="match status" value="1"/>
</dbReference>
<evidence type="ECO:0000313" key="10">
    <source>
        <dbReference type="Proteomes" id="UP000054387"/>
    </source>
</evidence>
<dbReference type="SMART" id="SM00387">
    <property type="entry name" value="HATPase_c"/>
    <property type="match status" value="1"/>
</dbReference>
<dbReference type="PROSITE" id="PS50109">
    <property type="entry name" value="HIS_KIN"/>
    <property type="match status" value="1"/>
</dbReference>
<dbReference type="InterPro" id="IPR003594">
    <property type="entry name" value="HATPase_dom"/>
</dbReference>
<evidence type="ECO:0000313" key="9">
    <source>
        <dbReference type="EMBL" id="KTG09015.1"/>
    </source>
</evidence>
<dbReference type="InterPro" id="IPR013655">
    <property type="entry name" value="PAS_fold_3"/>
</dbReference>
<evidence type="ECO:0000259" key="6">
    <source>
        <dbReference type="PROSITE" id="PS50109"/>
    </source>
</evidence>
<reference evidence="9 10" key="1">
    <citation type="submission" date="2015-12" db="EMBL/GenBank/DDBJ databases">
        <title>Haloprofundus marisrubri gen. nov., sp. nov., an extremely halophilic archaeon isolated from the Discovery deep brine-seawater interface in the Red Sea.</title>
        <authorList>
            <person name="Zhang G."/>
            <person name="Stingl U."/>
            <person name="Rashid M."/>
        </authorList>
    </citation>
    <scope>NUCLEOTIDE SEQUENCE [LARGE SCALE GENOMIC DNA]</scope>
    <source>
        <strain evidence="9 10">SB9</strain>
    </source>
</reference>
<dbReference type="EMBL" id="LOPU01000029">
    <property type="protein sequence ID" value="KTG09015.1"/>
    <property type="molecule type" value="Genomic_DNA"/>
</dbReference>
<dbReference type="InterPro" id="IPR036097">
    <property type="entry name" value="HisK_dim/P_sf"/>
</dbReference>
<dbReference type="EC" id="2.7.13.3" evidence="2"/>
<dbReference type="SUPFAM" id="SSF55785">
    <property type="entry name" value="PYP-like sensor domain (PAS domain)"/>
    <property type="match status" value="1"/>
</dbReference>
<keyword evidence="3" id="KW-0597">Phosphoprotein</keyword>
<dbReference type="Gene3D" id="3.30.565.10">
    <property type="entry name" value="Histidine kinase-like ATPase, C-terminal domain"/>
    <property type="match status" value="1"/>
</dbReference>
<sequence>MQLEDSRKLSFLRATQEAKADLPFVFYQKDASDEFVRDALAIGANDVIQPSEQSDRIEVLAARIAQAVTRYRTEQRQSENQRRFDTLVSNLPGIVYRCSNEPDWPMEFVSRGCEELTGYAQEELIEGEIDFGTDVIHSADHDRVWEITQTQIAAGKPFNINYQIETADGQKKWVTEKGCAIFENGEIVALEGFISDISEQKRQTRRVKLLNRVLRHNLRNSMNVVIGYTDLIADQVKSETEKEYADVVSSTAHDVAALSKKVGQIQAVFRPESPSLPQADLSTPITDAIDEITAAYPHADIGVESNLDVRIKGPTRLQVALQHALENAIVHSGLEAPPVVVETRLLGPDNPRKVQIQISDEGPGIPEMERNALDERQAVSDLSHGSGLGLWVMKWYIESIGGELTFSEHNSCGATVVYHLPKADDC</sequence>
<evidence type="ECO:0000256" key="3">
    <source>
        <dbReference type="ARBA" id="ARBA00022553"/>
    </source>
</evidence>
<evidence type="ECO:0000256" key="5">
    <source>
        <dbReference type="ARBA" id="ARBA00022777"/>
    </source>
</evidence>
<dbReference type="InterPro" id="IPR005467">
    <property type="entry name" value="His_kinase_dom"/>
</dbReference>
<dbReference type="RefSeq" id="WP_162265542.1">
    <property type="nucleotide sequence ID" value="NZ_LOPU01000029.1"/>
</dbReference>
<dbReference type="STRING" id="1514971.AUR64_14530"/>
<dbReference type="CDD" id="cd00130">
    <property type="entry name" value="PAS"/>
    <property type="match status" value="1"/>
</dbReference>
<dbReference type="AlphaFoldDB" id="A0A0W1R7C0"/>
<feature type="domain" description="PAS" evidence="7">
    <location>
        <begin position="80"/>
        <end position="155"/>
    </location>
</feature>
<dbReference type="PROSITE" id="PS50112">
    <property type="entry name" value="PAS"/>
    <property type="match status" value="1"/>
</dbReference>
<dbReference type="PRINTS" id="PR00344">
    <property type="entry name" value="BCTRLSENSOR"/>
</dbReference>
<dbReference type="SUPFAM" id="SSF47384">
    <property type="entry name" value="Homodimeric domain of signal transducing histidine kinase"/>
    <property type="match status" value="1"/>
</dbReference>
<proteinExistence type="predicted"/>
<feature type="domain" description="Histidine kinase" evidence="6">
    <location>
        <begin position="213"/>
        <end position="424"/>
    </location>
</feature>
<keyword evidence="10" id="KW-1185">Reference proteome</keyword>